<sequence length="353" mass="39135">MSDAIPPIDSLSHSPRILIAGAGDVSDVVHSLPVACCLRDHYPDAHLGWLIGPEVAALVRGHRAIDEVLEVPPGWYRSPSLVRETRKALRQSKFDITIDCQGDLVSALACYLSGARHRIGFTAGHAWDAFAWLNNERVVPVFDHLVDRRLELLTPLRIHHPRVRWDLPIGRQDQLWANQCRSQIRSARLAILNPGADCPSKRWEADRFSATARYLADRYGYRSLAVWTTFEDRLMAEQIVERSEGTVTLAPDTTLMMAAALFQTADLLISSDAGPLHLAVAVGTPAIGLYGPSRPSDRGPYHQVSLRRQTESSSHGFWRSVDNYAMTAIGVEHVCEAIDELHASNQIGFSRAA</sequence>
<dbReference type="PANTHER" id="PTHR30160:SF1">
    <property type="entry name" value="LIPOPOLYSACCHARIDE 1,2-N-ACETYLGLUCOSAMINETRANSFERASE-RELATED"/>
    <property type="match status" value="1"/>
</dbReference>
<reference evidence="3 4" key="1">
    <citation type="submission" date="2019-02" db="EMBL/GenBank/DDBJ databases">
        <title>Deep-cultivation of Planctomycetes and their phenomic and genomic characterization uncovers novel biology.</title>
        <authorList>
            <person name="Wiegand S."/>
            <person name="Jogler M."/>
            <person name="Boedeker C."/>
            <person name="Pinto D."/>
            <person name="Vollmers J."/>
            <person name="Rivas-Marin E."/>
            <person name="Kohn T."/>
            <person name="Peeters S.H."/>
            <person name="Heuer A."/>
            <person name="Rast P."/>
            <person name="Oberbeckmann S."/>
            <person name="Bunk B."/>
            <person name="Jeske O."/>
            <person name="Meyerdierks A."/>
            <person name="Storesund J.E."/>
            <person name="Kallscheuer N."/>
            <person name="Luecker S."/>
            <person name="Lage O.M."/>
            <person name="Pohl T."/>
            <person name="Merkel B.J."/>
            <person name="Hornburger P."/>
            <person name="Mueller R.-W."/>
            <person name="Bruemmer F."/>
            <person name="Labrenz M."/>
            <person name="Spormann A.M."/>
            <person name="Op Den Camp H."/>
            <person name="Overmann J."/>
            <person name="Amann R."/>
            <person name="Jetten M.S.M."/>
            <person name="Mascher T."/>
            <person name="Medema M.H."/>
            <person name="Devos D.P."/>
            <person name="Kaster A.-K."/>
            <person name="Ovreas L."/>
            <person name="Rohde M."/>
            <person name="Galperin M.Y."/>
            <person name="Jogler C."/>
        </authorList>
    </citation>
    <scope>NUCLEOTIDE SEQUENCE [LARGE SCALE GENOMIC DNA]</scope>
    <source>
        <strain evidence="3 4">Pla100</strain>
    </source>
</reference>
<name>A0A5C5ZX95_9BACT</name>
<dbReference type="Proteomes" id="UP000316213">
    <property type="component" value="Unassembled WGS sequence"/>
</dbReference>
<dbReference type="GO" id="GO:0009244">
    <property type="term" value="P:lipopolysaccharide core region biosynthetic process"/>
    <property type="evidence" value="ECO:0007669"/>
    <property type="project" value="TreeGrafter"/>
</dbReference>
<evidence type="ECO:0000313" key="3">
    <source>
        <dbReference type="EMBL" id="TWT91598.1"/>
    </source>
</evidence>
<dbReference type="PANTHER" id="PTHR30160">
    <property type="entry name" value="TETRAACYLDISACCHARIDE 4'-KINASE-RELATED"/>
    <property type="match status" value="1"/>
</dbReference>
<dbReference type="CDD" id="cd03789">
    <property type="entry name" value="GT9_LPS_heptosyltransferase"/>
    <property type="match status" value="1"/>
</dbReference>
<dbReference type="Pfam" id="PF01075">
    <property type="entry name" value="Glyco_transf_9"/>
    <property type="match status" value="1"/>
</dbReference>
<accession>A0A5C5ZX95</accession>
<dbReference type="AlphaFoldDB" id="A0A5C5ZX95"/>
<dbReference type="OrthoDB" id="9797795at2"/>
<evidence type="ECO:0000256" key="2">
    <source>
        <dbReference type="ARBA" id="ARBA00022679"/>
    </source>
</evidence>
<keyword evidence="1" id="KW-0328">Glycosyltransferase</keyword>
<gene>
    <name evidence="3" type="primary">rfaC</name>
    <name evidence="3" type="ORF">Pla100_49890</name>
</gene>
<organism evidence="3 4">
    <name type="scientific">Neorhodopirellula pilleata</name>
    <dbReference type="NCBI Taxonomy" id="2714738"/>
    <lineage>
        <taxon>Bacteria</taxon>
        <taxon>Pseudomonadati</taxon>
        <taxon>Planctomycetota</taxon>
        <taxon>Planctomycetia</taxon>
        <taxon>Pirellulales</taxon>
        <taxon>Pirellulaceae</taxon>
        <taxon>Neorhodopirellula</taxon>
    </lineage>
</organism>
<dbReference type="InterPro" id="IPR051199">
    <property type="entry name" value="LPS_LOS_Heptosyltrfase"/>
</dbReference>
<comment type="caution">
    <text evidence="3">The sequence shown here is derived from an EMBL/GenBank/DDBJ whole genome shotgun (WGS) entry which is preliminary data.</text>
</comment>
<dbReference type="InterPro" id="IPR002201">
    <property type="entry name" value="Glyco_trans_9"/>
</dbReference>
<dbReference type="EC" id="2.-.-.-" evidence="3"/>
<dbReference type="SUPFAM" id="SSF53756">
    <property type="entry name" value="UDP-Glycosyltransferase/glycogen phosphorylase"/>
    <property type="match status" value="1"/>
</dbReference>
<keyword evidence="2 3" id="KW-0808">Transferase</keyword>
<proteinExistence type="predicted"/>
<dbReference type="Gene3D" id="3.40.50.2000">
    <property type="entry name" value="Glycogen Phosphorylase B"/>
    <property type="match status" value="2"/>
</dbReference>
<keyword evidence="4" id="KW-1185">Reference proteome</keyword>
<protein>
    <submittedName>
        <fullName evidence="3">Lipopolysaccharide heptosyltransferase 1</fullName>
        <ecNumber evidence="3">2.-.-.-</ecNumber>
    </submittedName>
</protein>
<dbReference type="GO" id="GO:0008713">
    <property type="term" value="F:ADP-heptose-lipopolysaccharide heptosyltransferase activity"/>
    <property type="evidence" value="ECO:0007669"/>
    <property type="project" value="TreeGrafter"/>
</dbReference>
<dbReference type="RefSeq" id="WP_146580982.1">
    <property type="nucleotide sequence ID" value="NZ_SJPM01000014.1"/>
</dbReference>
<evidence type="ECO:0000256" key="1">
    <source>
        <dbReference type="ARBA" id="ARBA00022676"/>
    </source>
</evidence>
<dbReference type="GO" id="GO:0005829">
    <property type="term" value="C:cytosol"/>
    <property type="evidence" value="ECO:0007669"/>
    <property type="project" value="TreeGrafter"/>
</dbReference>
<dbReference type="EMBL" id="SJPM01000014">
    <property type="protein sequence ID" value="TWT91598.1"/>
    <property type="molecule type" value="Genomic_DNA"/>
</dbReference>
<evidence type="ECO:0000313" key="4">
    <source>
        <dbReference type="Proteomes" id="UP000316213"/>
    </source>
</evidence>